<evidence type="ECO:0000313" key="2">
    <source>
        <dbReference type="Proteomes" id="UP001476247"/>
    </source>
</evidence>
<evidence type="ECO:0000313" key="1">
    <source>
        <dbReference type="EMBL" id="GAA5806156.1"/>
    </source>
</evidence>
<dbReference type="EMBL" id="BAABUJ010000058">
    <property type="protein sequence ID" value="GAA5806156.1"/>
    <property type="molecule type" value="Genomic_DNA"/>
</dbReference>
<name>A0ABP9YGS2_9FUNG</name>
<comment type="caution">
    <text evidence="1">The sequence shown here is derived from an EMBL/GenBank/DDBJ whole genome shotgun (WGS) entry which is preliminary data.</text>
</comment>
<accession>A0ABP9YGS2</accession>
<dbReference type="Proteomes" id="UP001476247">
    <property type="component" value="Unassembled WGS sequence"/>
</dbReference>
<protein>
    <submittedName>
        <fullName evidence="1">Uncharacterized protein</fullName>
    </submittedName>
</protein>
<keyword evidence="2" id="KW-1185">Reference proteome</keyword>
<organism evidence="1 2">
    <name type="scientific">Helicostylum pulchrum</name>
    <dbReference type="NCBI Taxonomy" id="562976"/>
    <lineage>
        <taxon>Eukaryota</taxon>
        <taxon>Fungi</taxon>
        <taxon>Fungi incertae sedis</taxon>
        <taxon>Mucoromycota</taxon>
        <taxon>Mucoromycotina</taxon>
        <taxon>Mucoromycetes</taxon>
        <taxon>Mucorales</taxon>
        <taxon>Mucorineae</taxon>
        <taxon>Mucoraceae</taxon>
        <taxon>Helicostylum</taxon>
    </lineage>
</organism>
<gene>
    <name evidence="1" type="ORF">HPULCUR_011686</name>
</gene>
<sequence>MDVAADLMYLDNLEESVGAIIRSTARATDIVDRKTSYFKTLAMDQTIDMSDISQNSHLCLFSLLQQQQIIQKLSSPKIEARSACDMVAFENVIEKVRTKFNLYPELFD</sequence>
<reference evidence="1 2" key="1">
    <citation type="submission" date="2024-04" db="EMBL/GenBank/DDBJ databases">
        <title>genome sequences of Mucor flavus KT1a and Helicostylum pulchrum KT1b strains isolation_sourced from the surface of a dry-aged beef.</title>
        <authorList>
            <person name="Toyotome T."/>
            <person name="Hosono M."/>
            <person name="Torimaru M."/>
            <person name="Fukuda K."/>
            <person name="Mikami N."/>
        </authorList>
    </citation>
    <scope>NUCLEOTIDE SEQUENCE [LARGE SCALE GENOMIC DNA]</scope>
    <source>
        <strain evidence="1 2">KT1b</strain>
    </source>
</reference>
<proteinExistence type="predicted"/>